<evidence type="ECO:0000256" key="3">
    <source>
        <dbReference type="ARBA" id="ARBA00022691"/>
    </source>
</evidence>
<gene>
    <name evidence="5" type="ORF">JY651_27460</name>
</gene>
<dbReference type="InterPro" id="IPR020803">
    <property type="entry name" value="MeTfrase_dom"/>
</dbReference>
<evidence type="ECO:0000259" key="4">
    <source>
        <dbReference type="SMART" id="SM00828"/>
    </source>
</evidence>
<keyword evidence="3" id="KW-0949">S-adenosyl-L-methionine</keyword>
<dbReference type="GO" id="GO:0008168">
    <property type="term" value="F:methyltransferase activity"/>
    <property type="evidence" value="ECO:0007669"/>
    <property type="project" value="UniProtKB-KW"/>
</dbReference>
<evidence type="ECO:0000313" key="5">
    <source>
        <dbReference type="EMBL" id="QSQ19085.1"/>
    </source>
</evidence>
<dbReference type="PANTHER" id="PTHR44068">
    <property type="entry name" value="ZGC:194242"/>
    <property type="match status" value="1"/>
</dbReference>
<dbReference type="InterPro" id="IPR013216">
    <property type="entry name" value="Methyltransf_11"/>
</dbReference>
<name>A0ABX7NJY3_9BACT</name>
<dbReference type="RefSeq" id="WP_206720673.1">
    <property type="nucleotide sequence ID" value="NZ_CP071090.1"/>
</dbReference>
<organism evidence="5 6">
    <name type="scientific">Pyxidicoccus parkwayensis</name>
    <dbReference type="NCBI Taxonomy" id="2813578"/>
    <lineage>
        <taxon>Bacteria</taxon>
        <taxon>Pseudomonadati</taxon>
        <taxon>Myxococcota</taxon>
        <taxon>Myxococcia</taxon>
        <taxon>Myxococcales</taxon>
        <taxon>Cystobacterineae</taxon>
        <taxon>Myxococcaceae</taxon>
        <taxon>Pyxidicoccus</taxon>
    </lineage>
</organism>
<dbReference type="Proteomes" id="UP000662747">
    <property type="component" value="Chromosome"/>
</dbReference>
<evidence type="ECO:0000313" key="6">
    <source>
        <dbReference type="Proteomes" id="UP000662747"/>
    </source>
</evidence>
<dbReference type="Pfam" id="PF08241">
    <property type="entry name" value="Methyltransf_11"/>
    <property type="match status" value="1"/>
</dbReference>
<dbReference type="SUPFAM" id="SSF53335">
    <property type="entry name" value="S-adenosyl-L-methionine-dependent methyltransferases"/>
    <property type="match status" value="1"/>
</dbReference>
<feature type="domain" description="Polyketide synthase-like methyltransferase" evidence="4">
    <location>
        <begin position="28"/>
        <end position="305"/>
    </location>
</feature>
<dbReference type="PANTHER" id="PTHR44068:SF11">
    <property type="entry name" value="GERANYL DIPHOSPHATE 2-C-METHYLTRANSFERASE"/>
    <property type="match status" value="1"/>
</dbReference>
<evidence type="ECO:0000256" key="1">
    <source>
        <dbReference type="ARBA" id="ARBA00022603"/>
    </source>
</evidence>
<keyword evidence="6" id="KW-1185">Reference proteome</keyword>
<dbReference type="InterPro" id="IPR029063">
    <property type="entry name" value="SAM-dependent_MTases_sf"/>
</dbReference>
<accession>A0ABX7NJY3</accession>
<reference evidence="5 6" key="1">
    <citation type="submission" date="2021-02" db="EMBL/GenBank/DDBJ databases">
        <title>De Novo genome assembly of isolated myxobacteria.</title>
        <authorList>
            <person name="Stevens D.C."/>
        </authorList>
    </citation>
    <scope>NUCLEOTIDE SEQUENCE [LARGE SCALE GENOMIC DNA]</scope>
    <source>
        <strain evidence="6">SCPEA02</strain>
    </source>
</reference>
<keyword evidence="1 5" id="KW-0489">Methyltransferase</keyword>
<proteinExistence type="predicted"/>
<dbReference type="InterPro" id="IPR050447">
    <property type="entry name" value="Erg6_SMT_methyltransf"/>
</dbReference>
<sequence>MDLPSRWTPLLEALHLLWVGIWPFGHDPGRVYRALGTRNLAGEQSLFINLGYWKDSRVHSLDEASRSLADLLGRAARLSPHTQVLDAGFGFGDQDLYWMERFAPASITGINVTPHQVEEARRRVRERALEGRIHLREGAAEAMPFPDAQFDRVVALESAFHFRSRERFFQEAFRTLRPGGVLATADIVLQPGRQLRWPFTSAWQWPRENHYDREAYARKLRAAGFTGVRVESIREHVYAPFLAALGRRMQQEDAIQRMNPLLRMACRPSWMTRTVLSWFDYVIATAEKPEAADTGVLTRGQDRIA</sequence>
<dbReference type="SMART" id="SM00828">
    <property type="entry name" value="PKS_MT"/>
    <property type="match status" value="1"/>
</dbReference>
<dbReference type="Gene3D" id="3.40.50.150">
    <property type="entry name" value="Vaccinia Virus protein VP39"/>
    <property type="match status" value="1"/>
</dbReference>
<dbReference type="EMBL" id="CP071090">
    <property type="protein sequence ID" value="QSQ19085.1"/>
    <property type="molecule type" value="Genomic_DNA"/>
</dbReference>
<dbReference type="CDD" id="cd02440">
    <property type="entry name" value="AdoMet_MTases"/>
    <property type="match status" value="1"/>
</dbReference>
<keyword evidence="2" id="KW-0808">Transferase</keyword>
<evidence type="ECO:0000256" key="2">
    <source>
        <dbReference type="ARBA" id="ARBA00022679"/>
    </source>
</evidence>
<dbReference type="GO" id="GO:0032259">
    <property type="term" value="P:methylation"/>
    <property type="evidence" value="ECO:0007669"/>
    <property type="project" value="UniProtKB-KW"/>
</dbReference>
<protein>
    <submittedName>
        <fullName evidence="5">Methyltransferase domain-containing protein</fullName>
    </submittedName>
</protein>